<keyword evidence="2" id="KW-0812">Transmembrane</keyword>
<dbReference type="OrthoDB" id="7407088at2"/>
<organism evidence="3 4">
    <name type="scientific">Qipengyuania oceanensis</name>
    <dbReference type="NCBI Taxonomy" id="1463597"/>
    <lineage>
        <taxon>Bacteria</taxon>
        <taxon>Pseudomonadati</taxon>
        <taxon>Pseudomonadota</taxon>
        <taxon>Alphaproteobacteria</taxon>
        <taxon>Sphingomonadales</taxon>
        <taxon>Erythrobacteraceae</taxon>
        <taxon>Qipengyuania</taxon>
    </lineage>
</organism>
<keyword evidence="2" id="KW-0472">Membrane</keyword>
<feature type="transmembrane region" description="Helical" evidence="2">
    <location>
        <begin position="35"/>
        <end position="55"/>
    </location>
</feature>
<evidence type="ECO:0000313" key="3">
    <source>
        <dbReference type="EMBL" id="MXO63805.1"/>
    </source>
</evidence>
<proteinExistence type="predicted"/>
<dbReference type="Proteomes" id="UP000445582">
    <property type="component" value="Unassembled WGS sequence"/>
</dbReference>
<dbReference type="EMBL" id="WTYN01000003">
    <property type="protein sequence ID" value="MXO63805.1"/>
    <property type="molecule type" value="Genomic_DNA"/>
</dbReference>
<gene>
    <name evidence="3" type="ORF">GRI48_12365</name>
</gene>
<evidence type="ECO:0000256" key="2">
    <source>
        <dbReference type="SAM" id="Phobius"/>
    </source>
</evidence>
<comment type="caution">
    <text evidence="3">The sequence shown here is derived from an EMBL/GenBank/DDBJ whole genome shotgun (WGS) entry which is preliminary data.</text>
</comment>
<dbReference type="Pfam" id="PF14352">
    <property type="entry name" value="DUF4402"/>
    <property type="match status" value="1"/>
</dbReference>
<feature type="region of interest" description="Disordered" evidence="1">
    <location>
        <begin position="70"/>
        <end position="95"/>
    </location>
</feature>
<keyword evidence="4" id="KW-1185">Reference proteome</keyword>
<dbReference type="AlphaFoldDB" id="A0A844YJX7"/>
<dbReference type="RefSeq" id="WP_160676721.1">
    <property type="nucleotide sequence ID" value="NZ_WTYN01000003.1"/>
</dbReference>
<reference evidence="3 4" key="1">
    <citation type="submission" date="2019-12" db="EMBL/GenBank/DDBJ databases">
        <title>Genomic-based taxomic classification of the family Erythrobacteraceae.</title>
        <authorList>
            <person name="Xu L."/>
        </authorList>
    </citation>
    <scope>NUCLEOTIDE SEQUENCE [LARGE SCALE GENOMIC DNA]</scope>
    <source>
        <strain evidence="3 4">MCCC 1A09965</strain>
    </source>
</reference>
<sequence>MAARSTLRSDENGGQVEVPNLSFTLFVDNRVMFKAAFLALVAAIALLVTATPAAAQGKCSFCGTNPPPVGEGGGRPGNGGGGGGGGGGGTTGGNGQGQLVLQIESDIDFGRLVLVGSGVGSVLIDLQTGQKVTFGGIDDLGGIAIQGRATITGKPFKAIRVDMPLSVTMSDPGGGRAQLRDFETDLPAFAVLDATGTMTFHFTGRLYTDSAIGLGGVLRGRVPIRVTYD</sequence>
<dbReference type="InterPro" id="IPR025514">
    <property type="entry name" value="DUF4402"/>
</dbReference>
<keyword evidence="2" id="KW-1133">Transmembrane helix</keyword>
<accession>A0A844YJX7</accession>
<evidence type="ECO:0000256" key="1">
    <source>
        <dbReference type="SAM" id="MobiDB-lite"/>
    </source>
</evidence>
<evidence type="ECO:0000313" key="4">
    <source>
        <dbReference type="Proteomes" id="UP000445582"/>
    </source>
</evidence>
<protein>
    <submittedName>
        <fullName evidence="3">DUF4402 domain-containing protein</fullName>
    </submittedName>
</protein>
<name>A0A844YJX7_9SPHN</name>